<reference evidence="1 2" key="1">
    <citation type="submission" date="2020-04" db="EMBL/GenBank/DDBJ databases">
        <title>Whole-genome sequencing of Vibrio spp. from China reveals different genetic environments of blaCTX-M-14 among diverse lineages.</title>
        <authorList>
            <person name="Zheng Z."/>
            <person name="Ye L."/>
            <person name="Chen S."/>
        </authorList>
    </citation>
    <scope>NUCLEOTIDE SEQUENCE [LARGE SCALE GENOMIC DNA]</scope>
    <source>
        <strain evidence="1 2">Vb0551</strain>
    </source>
</reference>
<dbReference type="RefSeq" id="WP_169566862.1">
    <property type="nucleotide sequence ID" value="NZ_CP041202.1"/>
</dbReference>
<organism evidence="1 2">
    <name type="scientific">Vibrio parahaemolyticus</name>
    <dbReference type="NCBI Taxonomy" id="670"/>
    <lineage>
        <taxon>Bacteria</taxon>
        <taxon>Pseudomonadati</taxon>
        <taxon>Pseudomonadota</taxon>
        <taxon>Gammaproteobacteria</taxon>
        <taxon>Vibrionales</taxon>
        <taxon>Vibrionaceae</taxon>
        <taxon>Vibrio</taxon>
    </lineage>
</organism>
<dbReference type="AlphaFoldDB" id="A0A7Y0XDI6"/>
<dbReference type="Proteomes" id="UP000518904">
    <property type="component" value="Unassembled WGS sequence"/>
</dbReference>
<accession>A0A7Y0XDI6</accession>
<protein>
    <submittedName>
        <fullName evidence="1">Uncharacterized protein</fullName>
    </submittedName>
</protein>
<name>A0A7Y0XDI6_VIBPH</name>
<evidence type="ECO:0000313" key="1">
    <source>
        <dbReference type="EMBL" id="NMU84833.1"/>
    </source>
</evidence>
<sequence length="47" mass="5190">MTNEAIEEFVQTLKTQGVLIVPLEIEFNINGLLKGLSVAKVDVSFLK</sequence>
<evidence type="ECO:0000313" key="2">
    <source>
        <dbReference type="Proteomes" id="UP000518904"/>
    </source>
</evidence>
<gene>
    <name evidence="1" type="ORF">HKB16_18410</name>
</gene>
<proteinExistence type="predicted"/>
<dbReference type="EMBL" id="JABCLB010002168">
    <property type="protein sequence ID" value="NMU84833.1"/>
    <property type="molecule type" value="Genomic_DNA"/>
</dbReference>
<comment type="caution">
    <text evidence="1">The sequence shown here is derived from an EMBL/GenBank/DDBJ whole genome shotgun (WGS) entry which is preliminary data.</text>
</comment>